<evidence type="ECO:0008006" key="13">
    <source>
        <dbReference type="Google" id="ProtNLM"/>
    </source>
</evidence>
<dbReference type="PANTHER" id="PTHR15036">
    <property type="entry name" value="PIKACHURIN-LIKE PROTEIN"/>
    <property type="match status" value="1"/>
</dbReference>
<feature type="region of interest" description="Disordered" evidence="8">
    <location>
        <begin position="558"/>
        <end position="577"/>
    </location>
</feature>
<evidence type="ECO:0000259" key="10">
    <source>
        <dbReference type="PROSITE" id="PS50026"/>
    </source>
</evidence>
<dbReference type="AlphaFoldDB" id="A0A7R9Q0Z6"/>
<evidence type="ECO:0000256" key="5">
    <source>
        <dbReference type="ARBA" id="ARBA00023136"/>
    </source>
</evidence>
<evidence type="ECO:0000256" key="7">
    <source>
        <dbReference type="PROSITE-ProRule" id="PRU00076"/>
    </source>
</evidence>
<dbReference type="InterPro" id="IPR013320">
    <property type="entry name" value="ConA-like_dom_sf"/>
</dbReference>
<keyword evidence="12" id="KW-1185">Reference proteome</keyword>
<keyword evidence="6" id="KW-1015">Disulfide bond</keyword>
<keyword evidence="2 7" id="KW-0245">EGF-like domain</keyword>
<protein>
    <recommendedName>
        <fullName evidence="13">Neurexin</fullName>
    </recommendedName>
</protein>
<dbReference type="EMBL" id="OC859249">
    <property type="protein sequence ID" value="CAD7627373.1"/>
    <property type="molecule type" value="Genomic_DNA"/>
</dbReference>
<evidence type="ECO:0000256" key="8">
    <source>
        <dbReference type="SAM" id="MobiDB-lite"/>
    </source>
</evidence>
<feature type="non-terminal residue" evidence="11">
    <location>
        <position position="723"/>
    </location>
</feature>
<feature type="domain" description="Laminin G" evidence="9">
    <location>
        <begin position="355"/>
        <end position="530"/>
    </location>
</feature>
<dbReference type="PROSITE" id="PS50025">
    <property type="entry name" value="LAM_G_DOMAIN"/>
    <property type="match status" value="2"/>
</dbReference>
<dbReference type="InterPro" id="IPR050372">
    <property type="entry name" value="Neurexin-related_CASP"/>
</dbReference>
<evidence type="ECO:0000313" key="12">
    <source>
        <dbReference type="Proteomes" id="UP000759131"/>
    </source>
</evidence>
<reference evidence="11" key="1">
    <citation type="submission" date="2020-11" db="EMBL/GenBank/DDBJ databases">
        <authorList>
            <person name="Tran Van P."/>
        </authorList>
    </citation>
    <scope>NUCLEOTIDE SEQUENCE</scope>
</reference>
<evidence type="ECO:0000256" key="1">
    <source>
        <dbReference type="ARBA" id="ARBA00004370"/>
    </source>
</evidence>
<dbReference type="Pfam" id="PF02210">
    <property type="entry name" value="Laminin_G_2"/>
    <property type="match status" value="3"/>
</dbReference>
<dbReference type="OrthoDB" id="6275838at2759"/>
<accession>A0A7R9Q0Z6</accession>
<organism evidence="11">
    <name type="scientific">Medioppia subpectinata</name>
    <dbReference type="NCBI Taxonomy" id="1979941"/>
    <lineage>
        <taxon>Eukaryota</taxon>
        <taxon>Metazoa</taxon>
        <taxon>Ecdysozoa</taxon>
        <taxon>Arthropoda</taxon>
        <taxon>Chelicerata</taxon>
        <taxon>Arachnida</taxon>
        <taxon>Acari</taxon>
        <taxon>Acariformes</taxon>
        <taxon>Sarcoptiformes</taxon>
        <taxon>Oribatida</taxon>
        <taxon>Brachypylina</taxon>
        <taxon>Oppioidea</taxon>
        <taxon>Oppiidae</taxon>
        <taxon>Medioppia</taxon>
    </lineage>
</organism>
<keyword evidence="5" id="KW-0472">Membrane</keyword>
<dbReference type="PROSITE" id="PS50026">
    <property type="entry name" value="EGF_3"/>
    <property type="match status" value="1"/>
</dbReference>
<feature type="compositionally biased region" description="Polar residues" evidence="8">
    <location>
        <begin position="558"/>
        <end position="573"/>
    </location>
</feature>
<proteinExistence type="predicted"/>
<feature type="region of interest" description="Disordered" evidence="8">
    <location>
        <begin position="612"/>
        <end position="634"/>
    </location>
</feature>
<dbReference type="CDD" id="cd00054">
    <property type="entry name" value="EGF_CA"/>
    <property type="match status" value="1"/>
</dbReference>
<gene>
    <name evidence="11" type="ORF">OSB1V03_LOCUS7800</name>
</gene>
<comment type="subcellular location">
    <subcellularLocation>
        <location evidence="1">Membrane</location>
    </subcellularLocation>
</comment>
<dbReference type="Proteomes" id="UP000759131">
    <property type="component" value="Unassembled WGS sequence"/>
</dbReference>
<name>A0A7R9Q0Z6_9ACAR</name>
<dbReference type="SUPFAM" id="SSF49899">
    <property type="entry name" value="Concanavalin A-like lectins/glucanases"/>
    <property type="match status" value="3"/>
</dbReference>
<dbReference type="Gene3D" id="2.60.120.200">
    <property type="match status" value="3"/>
</dbReference>
<keyword evidence="3" id="KW-0812">Transmembrane</keyword>
<evidence type="ECO:0000313" key="11">
    <source>
        <dbReference type="EMBL" id="CAD7627373.1"/>
    </source>
</evidence>
<evidence type="ECO:0000256" key="6">
    <source>
        <dbReference type="ARBA" id="ARBA00023157"/>
    </source>
</evidence>
<dbReference type="InterPro" id="IPR001791">
    <property type="entry name" value="Laminin_G"/>
</dbReference>
<dbReference type="PANTHER" id="PTHR15036:SF89">
    <property type="entry name" value="NEUREXIN 1, ISOFORM F"/>
    <property type="match status" value="1"/>
</dbReference>
<feature type="domain" description="Laminin G" evidence="9">
    <location>
        <begin position="134"/>
        <end position="311"/>
    </location>
</feature>
<evidence type="ECO:0000259" key="9">
    <source>
        <dbReference type="PROSITE" id="PS50025"/>
    </source>
</evidence>
<keyword evidence="4" id="KW-1133">Transmembrane helix</keyword>
<comment type="caution">
    <text evidence="7">Lacks conserved residue(s) required for the propagation of feature annotation.</text>
</comment>
<evidence type="ECO:0000256" key="3">
    <source>
        <dbReference type="ARBA" id="ARBA00022692"/>
    </source>
</evidence>
<dbReference type="InterPro" id="IPR000742">
    <property type="entry name" value="EGF"/>
</dbReference>
<evidence type="ECO:0000256" key="4">
    <source>
        <dbReference type="ARBA" id="ARBA00022989"/>
    </source>
</evidence>
<feature type="domain" description="EGF-like" evidence="10">
    <location>
        <begin position="314"/>
        <end position="351"/>
    </location>
</feature>
<dbReference type="Gene3D" id="2.10.25.10">
    <property type="entry name" value="Laminin"/>
    <property type="match status" value="1"/>
</dbReference>
<feature type="non-terminal residue" evidence="11">
    <location>
        <position position="1"/>
    </location>
</feature>
<dbReference type="EMBL" id="CAJPIZ010004674">
    <property type="protein sequence ID" value="CAG2107803.1"/>
    <property type="molecule type" value="Genomic_DNA"/>
</dbReference>
<dbReference type="GO" id="GO:0016020">
    <property type="term" value="C:membrane"/>
    <property type="evidence" value="ECO:0007669"/>
    <property type="project" value="UniProtKB-SubCell"/>
</dbReference>
<dbReference type="CDD" id="cd00110">
    <property type="entry name" value="LamG"/>
    <property type="match status" value="3"/>
</dbReference>
<evidence type="ECO:0000256" key="2">
    <source>
        <dbReference type="ARBA" id="ARBA00022536"/>
    </source>
</evidence>
<sequence length="723" mass="79028">SSRAKVSLNMGEGIRVLHIGHSLNDDLWHTLRIERRGPSIEVKLDKQVQMAELTGQLITLHIASIHIGAHSLTDHKTHHNSGHHYSTKDVPNFVGLMQNFVMNGNPYFEMARDGQISNFNVTAKVGKKERVVHHPVTFKSRHTFIGLSQLKAYSTMNLYLQFKTLESDGILLYNAGKNQDFMAIELESGHLNYIFNLGDGARKVRSNTRTTLNDNRWHAITIGRPSLRQHTLMVDDMLATVSSTGANVHLDLEGLLYLGGVRPDLYDSLPKLIQSRHGFEGCIASLDLNGETIDPSGADVLIPSTLVAPGCAGPVTKCSNTACANRGICVQMWNSYACDCDMTSYSGPTCADESTAYQFGANSGLITFNFPADKRPDTKNDLLALGFLTTDENAVLVRIESGTSNDYMELELVDGNVLMVYNLGTEDLDIGELSFRVNDDKYHIVRFTRSGQNSTIQVDNHNIMSKAPAGRQLTIFNSHSKVQIGGKKNTVRDAIEKPFHGIVAGFVFNGHRILDMAVEDDSRITVEGDVKLLMSISNENKNKNGGQQTGSADIYENSTRMESSGDPQMQQPKGSPVYDTDDLIYSGAGSGCFDADDEDDCSKVEGSGDDLITPVYTSSPRSATAVPPYALPSTDTSVVSHKCDDDEDCIDGSGSGEQTVHHVTAGSTNNVYGGGQSGVHHLQYTTTRAPYEPPWVGSWTLPPLTSAPVPTDHSFDRYYPPID</sequence>
<dbReference type="FunFam" id="2.10.25.10:FF:000015">
    <property type="entry name" value="neurexin-1 isoform X1"/>
    <property type="match status" value="1"/>
</dbReference>
<dbReference type="SMART" id="SM00282">
    <property type="entry name" value="LamG"/>
    <property type="match status" value="3"/>
</dbReference>